<reference evidence="2" key="1">
    <citation type="submission" date="2021-02" db="EMBL/GenBank/DDBJ databases">
        <authorList>
            <person name="Nowell W R."/>
        </authorList>
    </citation>
    <scope>NUCLEOTIDE SEQUENCE</scope>
</reference>
<evidence type="ECO:0000313" key="3">
    <source>
        <dbReference type="Proteomes" id="UP000663882"/>
    </source>
</evidence>
<evidence type="ECO:0000313" key="2">
    <source>
        <dbReference type="EMBL" id="CAF0748095.1"/>
    </source>
</evidence>
<dbReference type="EMBL" id="CAJNOO010000021">
    <property type="protein sequence ID" value="CAF0748095.1"/>
    <property type="molecule type" value="Genomic_DNA"/>
</dbReference>
<feature type="domain" description="HAT C-terminal dimerisation" evidence="1">
    <location>
        <begin position="292"/>
        <end position="372"/>
    </location>
</feature>
<dbReference type="PANTHER" id="PTHR47611">
    <property type="entry name" value="HAT DIMERISATION DOMAIN, C-TERMINAL"/>
    <property type="match status" value="1"/>
</dbReference>
<dbReference type="Proteomes" id="UP000663882">
    <property type="component" value="Unassembled WGS sequence"/>
</dbReference>
<dbReference type="PANTHER" id="PTHR47611:SF1">
    <property type="entry name" value="CCHC-TYPE DOMAIN-CONTAINING PROTEIN"/>
    <property type="match status" value="1"/>
</dbReference>
<dbReference type="Pfam" id="PF05699">
    <property type="entry name" value="Dimer_Tnp_hAT"/>
    <property type="match status" value="1"/>
</dbReference>
<dbReference type="SUPFAM" id="SSF53098">
    <property type="entry name" value="Ribonuclease H-like"/>
    <property type="match status" value="1"/>
</dbReference>
<name>A0A813P2H1_9BILA</name>
<organism evidence="2 3">
    <name type="scientific">Rotaria sordida</name>
    <dbReference type="NCBI Taxonomy" id="392033"/>
    <lineage>
        <taxon>Eukaryota</taxon>
        <taxon>Metazoa</taxon>
        <taxon>Spiralia</taxon>
        <taxon>Gnathifera</taxon>
        <taxon>Rotifera</taxon>
        <taxon>Eurotatoria</taxon>
        <taxon>Bdelloidea</taxon>
        <taxon>Philodinida</taxon>
        <taxon>Philodinidae</taxon>
        <taxon>Rotaria</taxon>
    </lineage>
</organism>
<dbReference type="GO" id="GO:0046983">
    <property type="term" value="F:protein dimerization activity"/>
    <property type="evidence" value="ECO:0007669"/>
    <property type="project" value="InterPro"/>
</dbReference>
<proteinExistence type="predicted"/>
<dbReference type="OrthoDB" id="6608103at2759"/>
<accession>A0A813P2H1</accession>
<comment type="caution">
    <text evidence="2">The sequence shown here is derived from an EMBL/GenBank/DDBJ whole genome shotgun (WGS) entry which is preliminary data.</text>
</comment>
<dbReference type="InterPro" id="IPR012337">
    <property type="entry name" value="RNaseH-like_sf"/>
</dbReference>
<protein>
    <recommendedName>
        <fullName evidence="1">HAT C-terminal dimerisation domain-containing protein</fullName>
    </recommendedName>
</protein>
<sequence>MEYHLTLDDNKFVVCDNENKMKSCFKDLYTRVGCSIHYLNEQLQHCFTTDIIDKMPVDCDIVQEMFDSIRQIVSHMRRSHKQSKLSRKLQSYSDSRFNSAFYTMDVFLIVLDELAGILDRTYMNDYMLIDKDLLASVCLFLKPFEEVIEQFSCDAKPTIYKVLLLRQYLLNHYKIHPDDHDGMQQIKRFLEKRIQDIWISQDVHYTTTFLHPSMKNFHVNPDLQEKAIELVQQEILKRQPITPSNTFTPTTTTPARTNALDSKSTASKGLLSYCFDIPKNDLQSTSISYDELKEYIALNVQLTEHDDILHFWLQQKLKFPILFSMVQDFYAVPALNTSIERLFSSSKNTVTDKRSSLGAEKINKLLFLQKNLTLLKSFDKKKSIEGNTDEVKRKMIEQPSSTISNVNEGQSITTITKKFKTNEDDITLSDDDYEENDEVDLF</sequence>
<gene>
    <name evidence="2" type="ORF">RFH988_LOCUS1132</name>
</gene>
<evidence type="ECO:0000259" key="1">
    <source>
        <dbReference type="Pfam" id="PF05699"/>
    </source>
</evidence>
<dbReference type="InterPro" id="IPR008906">
    <property type="entry name" value="HATC_C_dom"/>
</dbReference>
<dbReference type="AlphaFoldDB" id="A0A813P2H1"/>